<keyword evidence="1" id="KW-1133">Transmembrane helix</keyword>
<dbReference type="Proteomes" id="UP000680038">
    <property type="component" value="Unassembled WGS sequence"/>
</dbReference>
<feature type="transmembrane region" description="Helical" evidence="1">
    <location>
        <begin position="147"/>
        <end position="164"/>
    </location>
</feature>
<feature type="transmembrane region" description="Helical" evidence="1">
    <location>
        <begin position="81"/>
        <end position="99"/>
    </location>
</feature>
<proteinExistence type="predicted"/>
<keyword evidence="1" id="KW-0472">Membrane</keyword>
<feature type="transmembrane region" description="Helical" evidence="1">
    <location>
        <begin position="219"/>
        <end position="237"/>
    </location>
</feature>
<evidence type="ECO:0000256" key="1">
    <source>
        <dbReference type="SAM" id="Phobius"/>
    </source>
</evidence>
<protein>
    <submittedName>
        <fullName evidence="2">Uncharacterized protein</fullName>
    </submittedName>
</protein>
<reference evidence="2" key="1">
    <citation type="submission" date="2021-04" db="EMBL/GenBank/DDBJ databases">
        <authorList>
            <person name="Rodrigo-Torres L."/>
            <person name="Arahal R. D."/>
            <person name="Lucena T."/>
        </authorList>
    </citation>
    <scope>NUCLEOTIDE SEQUENCE</scope>
    <source>
        <strain evidence="2">CECT 9275</strain>
    </source>
</reference>
<evidence type="ECO:0000313" key="2">
    <source>
        <dbReference type="EMBL" id="CAG5010597.1"/>
    </source>
</evidence>
<evidence type="ECO:0000313" key="3">
    <source>
        <dbReference type="Proteomes" id="UP000680038"/>
    </source>
</evidence>
<comment type="caution">
    <text evidence="2">The sequence shown here is derived from an EMBL/GenBank/DDBJ whole genome shotgun (WGS) entry which is preliminary data.</text>
</comment>
<feature type="transmembrane region" description="Helical" evidence="1">
    <location>
        <begin position="16"/>
        <end position="36"/>
    </location>
</feature>
<dbReference type="EMBL" id="CAJRAF010000002">
    <property type="protein sequence ID" value="CAG5010597.1"/>
    <property type="molecule type" value="Genomic_DNA"/>
</dbReference>
<accession>A0A916NDX7</accession>
<keyword evidence="3" id="KW-1185">Reference proteome</keyword>
<organism evidence="2 3">
    <name type="scientific">Dyadobacter helix</name>
    <dbReference type="NCBI Taxonomy" id="2822344"/>
    <lineage>
        <taxon>Bacteria</taxon>
        <taxon>Pseudomonadati</taxon>
        <taxon>Bacteroidota</taxon>
        <taxon>Cytophagia</taxon>
        <taxon>Cytophagales</taxon>
        <taxon>Spirosomataceae</taxon>
        <taxon>Dyadobacter</taxon>
    </lineage>
</organism>
<name>A0A916NDX7_9BACT</name>
<dbReference type="RefSeq" id="WP_215241094.1">
    <property type="nucleotide sequence ID" value="NZ_CAJRAF010000002.1"/>
</dbReference>
<dbReference type="AlphaFoldDB" id="A0A916NDX7"/>
<keyword evidence="1" id="KW-0812">Transmembrane</keyword>
<gene>
    <name evidence="2" type="ORF">DYBT9275_04769</name>
</gene>
<feature type="transmembrane region" description="Helical" evidence="1">
    <location>
        <begin position="273"/>
        <end position="293"/>
    </location>
</feature>
<feature type="transmembrane region" description="Helical" evidence="1">
    <location>
        <begin position="120"/>
        <end position="141"/>
    </location>
</feature>
<feature type="transmembrane region" description="Helical" evidence="1">
    <location>
        <begin position="341"/>
        <end position="361"/>
    </location>
</feature>
<feature type="transmembrane region" description="Helical" evidence="1">
    <location>
        <begin position="305"/>
        <end position="329"/>
    </location>
</feature>
<sequence>MNYFSFLEKPDHKYKAVLLAFVILLFPFFALSLYVFPTTDDYCHALSVIDMGYFGYQEHYWKTWSGRYIGTLISATQPLAYGSYLGYKLVPMLLFGLYAHAILKFMKAVTMDKLPAWKELLLTFLFMFVLIAELPVVSGYFYWYTGYYYTIADICTLYLFAYLIRNYPVQGTFRMAGLCVALFIIIGMNEYSLVWLVSLTGALFVFGSFVRKRFLINELLLFVVALASGILSITAPGNGARAESGLYPTPLKYNLIYSLKNSLAWSIHNFTKMAPTLCILALVLIPVAAQLYHSKQKGEFRFFKIHPFIALLVFFGTLYLTYFPTYWSIAQPPNLRGQCLINFWTLLGWTFNVFVLTFWVLEKYNAHVPQKLGILSFAVVFYFFSVYCSNFNYRSAWSDLLTGRASRYYSEMMARTQLVSASKDQIVYVPKLKNTPYTILSMNEDTDPAWASVEHDNGCAEWFFKKKFIYK</sequence>
<feature type="transmembrane region" description="Helical" evidence="1">
    <location>
        <begin position="373"/>
        <end position="393"/>
    </location>
</feature>